<reference evidence="1" key="1">
    <citation type="journal article" date="2014" name="Front. Microbiol.">
        <title>High frequency of phylogenetically diverse reductive dehalogenase-homologous genes in deep subseafloor sedimentary metagenomes.</title>
        <authorList>
            <person name="Kawai M."/>
            <person name="Futagami T."/>
            <person name="Toyoda A."/>
            <person name="Takaki Y."/>
            <person name="Nishi S."/>
            <person name="Hori S."/>
            <person name="Arai W."/>
            <person name="Tsubouchi T."/>
            <person name="Morono Y."/>
            <person name="Uchiyama I."/>
            <person name="Ito T."/>
            <person name="Fujiyama A."/>
            <person name="Inagaki F."/>
            <person name="Takami H."/>
        </authorList>
    </citation>
    <scope>NUCLEOTIDE SEQUENCE</scope>
    <source>
        <strain evidence="1">Expedition CK06-06</strain>
    </source>
</reference>
<gene>
    <name evidence="1" type="ORF">S12H4_00539</name>
</gene>
<evidence type="ECO:0000313" key="1">
    <source>
        <dbReference type="EMBL" id="GAI69349.1"/>
    </source>
</evidence>
<dbReference type="AlphaFoldDB" id="X1SNF9"/>
<organism evidence="1">
    <name type="scientific">marine sediment metagenome</name>
    <dbReference type="NCBI Taxonomy" id="412755"/>
    <lineage>
        <taxon>unclassified sequences</taxon>
        <taxon>metagenomes</taxon>
        <taxon>ecological metagenomes</taxon>
    </lineage>
</organism>
<dbReference type="EMBL" id="BARW01000067">
    <property type="protein sequence ID" value="GAI69349.1"/>
    <property type="molecule type" value="Genomic_DNA"/>
</dbReference>
<accession>X1SNF9</accession>
<proteinExistence type="predicted"/>
<comment type="caution">
    <text evidence="1">The sequence shown here is derived from an EMBL/GenBank/DDBJ whole genome shotgun (WGS) entry which is preliminary data.</text>
</comment>
<protein>
    <submittedName>
        <fullName evidence="1">Uncharacterized protein</fullName>
    </submittedName>
</protein>
<name>X1SNF9_9ZZZZ</name>
<sequence length="53" mass="5980">MDLITIILNAISPELRKLIVQFILSLRAAAKKTSNPLDDIFVEILIKIFGIKE</sequence>